<name>A0AAW0DGK5_9AGAR</name>
<feature type="region of interest" description="Disordered" evidence="3">
    <location>
        <begin position="216"/>
        <end position="235"/>
    </location>
</feature>
<keyword evidence="7" id="KW-1185">Reference proteome</keyword>
<dbReference type="SMART" id="SM00220">
    <property type="entry name" value="S_TKc"/>
    <property type="match status" value="1"/>
</dbReference>
<dbReference type="Pfam" id="PF00069">
    <property type="entry name" value="Pkinase"/>
    <property type="match status" value="1"/>
</dbReference>
<feature type="compositionally biased region" description="Basic and acidic residues" evidence="3">
    <location>
        <begin position="467"/>
        <end position="487"/>
    </location>
</feature>
<keyword evidence="4" id="KW-0732">Signal</keyword>
<evidence type="ECO:0000256" key="3">
    <source>
        <dbReference type="SAM" id="MobiDB-lite"/>
    </source>
</evidence>
<dbReference type="GO" id="GO:0005524">
    <property type="term" value="F:ATP binding"/>
    <property type="evidence" value="ECO:0007669"/>
    <property type="project" value="UniProtKB-KW"/>
</dbReference>
<feature type="compositionally biased region" description="Low complexity" evidence="3">
    <location>
        <begin position="525"/>
        <end position="543"/>
    </location>
</feature>
<feature type="compositionally biased region" description="Basic and acidic residues" evidence="3">
    <location>
        <begin position="424"/>
        <end position="437"/>
    </location>
</feature>
<feature type="compositionally biased region" description="Acidic residues" evidence="3">
    <location>
        <begin position="544"/>
        <end position="553"/>
    </location>
</feature>
<dbReference type="GO" id="GO:0035556">
    <property type="term" value="P:intracellular signal transduction"/>
    <property type="evidence" value="ECO:0007669"/>
    <property type="project" value="TreeGrafter"/>
</dbReference>
<keyword evidence="6" id="KW-0808">Transferase</keyword>
<dbReference type="PANTHER" id="PTHR24346">
    <property type="entry name" value="MAP/MICROTUBULE AFFINITY-REGULATING KINASE"/>
    <property type="match status" value="1"/>
</dbReference>
<comment type="caution">
    <text evidence="6">The sequence shown here is derived from an EMBL/GenBank/DDBJ whole genome shotgun (WGS) entry which is preliminary data.</text>
</comment>
<dbReference type="Proteomes" id="UP001362999">
    <property type="component" value="Unassembled WGS sequence"/>
</dbReference>
<dbReference type="GO" id="GO:0000226">
    <property type="term" value="P:microtubule cytoskeleton organization"/>
    <property type="evidence" value="ECO:0007669"/>
    <property type="project" value="TreeGrafter"/>
</dbReference>
<evidence type="ECO:0000256" key="4">
    <source>
        <dbReference type="SAM" id="SignalP"/>
    </source>
</evidence>
<dbReference type="InterPro" id="IPR000719">
    <property type="entry name" value="Prot_kinase_dom"/>
</dbReference>
<dbReference type="PANTHER" id="PTHR24346:SF76">
    <property type="entry name" value="NON-SPECIFIC SERINE_THREONINE PROTEIN KINASE"/>
    <property type="match status" value="1"/>
</dbReference>
<evidence type="ECO:0000313" key="6">
    <source>
        <dbReference type="EMBL" id="KAK7050547.1"/>
    </source>
</evidence>
<reference evidence="6 7" key="1">
    <citation type="journal article" date="2024" name="J Genomics">
        <title>Draft genome sequencing and assembly of Favolaschia claudopus CIRM-BRFM 2984 isolated from oak limbs.</title>
        <authorList>
            <person name="Navarro D."/>
            <person name="Drula E."/>
            <person name="Chaduli D."/>
            <person name="Cazenave R."/>
            <person name="Ahrendt S."/>
            <person name="Wang J."/>
            <person name="Lipzen A."/>
            <person name="Daum C."/>
            <person name="Barry K."/>
            <person name="Grigoriev I.V."/>
            <person name="Favel A."/>
            <person name="Rosso M.N."/>
            <person name="Martin F."/>
        </authorList>
    </citation>
    <scope>NUCLEOTIDE SEQUENCE [LARGE SCALE GENOMIC DNA]</scope>
    <source>
        <strain evidence="6 7">CIRM-BRFM 2984</strain>
    </source>
</reference>
<feature type="region of interest" description="Disordered" evidence="3">
    <location>
        <begin position="348"/>
        <end position="558"/>
    </location>
</feature>
<dbReference type="AlphaFoldDB" id="A0AAW0DGK5"/>
<feature type="domain" description="Protein kinase" evidence="5">
    <location>
        <begin position="34"/>
        <end position="344"/>
    </location>
</feature>
<keyword evidence="1" id="KW-0547">Nucleotide-binding</keyword>
<dbReference type="EMBL" id="JAWWNJ010000008">
    <property type="protein sequence ID" value="KAK7050547.1"/>
    <property type="molecule type" value="Genomic_DNA"/>
</dbReference>
<dbReference type="InterPro" id="IPR011009">
    <property type="entry name" value="Kinase-like_dom_sf"/>
</dbReference>
<keyword evidence="6" id="KW-0418">Kinase</keyword>
<keyword evidence="2" id="KW-0067">ATP-binding</keyword>
<feature type="chain" id="PRO_5043463209" evidence="4">
    <location>
        <begin position="22"/>
        <end position="601"/>
    </location>
</feature>
<feature type="compositionally biased region" description="Low complexity" evidence="3">
    <location>
        <begin position="408"/>
        <end position="418"/>
    </location>
</feature>
<dbReference type="SUPFAM" id="SSF56112">
    <property type="entry name" value="Protein kinase-like (PK-like)"/>
    <property type="match status" value="1"/>
</dbReference>
<accession>A0AAW0DGK5</accession>
<dbReference type="InterPro" id="IPR008271">
    <property type="entry name" value="Ser/Thr_kinase_AS"/>
</dbReference>
<gene>
    <name evidence="6" type="ORF">R3P38DRAFT_3387452</name>
</gene>
<dbReference type="PROSITE" id="PS50011">
    <property type="entry name" value="PROTEIN_KINASE_DOM"/>
    <property type="match status" value="1"/>
</dbReference>
<organism evidence="6 7">
    <name type="scientific">Favolaschia claudopus</name>
    <dbReference type="NCBI Taxonomy" id="2862362"/>
    <lineage>
        <taxon>Eukaryota</taxon>
        <taxon>Fungi</taxon>
        <taxon>Dikarya</taxon>
        <taxon>Basidiomycota</taxon>
        <taxon>Agaricomycotina</taxon>
        <taxon>Agaricomycetes</taxon>
        <taxon>Agaricomycetidae</taxon>
        <taxon>Agaricales</taxon>
        <taxon>Marasmiineae</taxon>
        <taxon>Mycenaceae</taxon>
        <taxon>Favolaschia</taxon>
    </lineage>
</organism>
<dbReference type="GO" id="GO:0004674">
    <property type="term" value="F:protein serine/threonine kinase activity"/>
    <property type="evidence" value="ECO:0007669"/>
    <property type="project" value="TreeGrafter"/>
</dbReference>
<feature type="signal peptide" evidence="4">
    <location>
        <begin position="1"/>
        <end position="21"/>
    </location>
</feature>
<evidence type="ECO:0000313" key="7">
    <source>
        <dbReference type="Proteomes" id="UP001362999"/>
    </source>
</evidence>
<feature type="compositionally biased region" description="Basic and acidic residues" evidence="3">
    <location>
        <begin position="389"/>
        <end position="407"/>
    </location>
</feature>
<dbReference type="PROSITE" id="PS00108">
    <property type="entry name" value="PROTEIN_KINASE_ST"/>
    <property type="match status" value="1"/>
</dbReference>
<sequence>MPSSPAALFLSAFMQSPPAAAVEPDAEGQIVGGFKLGPIIAHGGFSTIRRATSISNGAVVAVKCVPKQRERNAALRIAHEESIWSSLSHEHILPLFAYIHIPTIDFFVTQLCPAGSLFDIMRGGVPTREDAGRMFRQIVRGLRYLHTEKRLVHRDIKLENVLVDEAGVCRIADFGMAKFIDIPAEDEPEDLPAEPAGMPIPGVGIHRAASIAVPRSALPTRRERDRPTTTVEEFQPGSLPYAAPELLGAPPRAGGSHLTTSASIKHPLPAQDMWALGVLLYALLMGRLPFTDSFEPRLVLKILSGTYAPPTNVNARTLAILHGCLAARVQERWPVERVDEAAWGVGGADAHIVGSPDRSTNGVEEHGKAHAAKHHTHELPIEEQPQRPVLDRGRRSDAAMRRAERSSSRVPYSASVSRTRTRAQSKDIAREWREEGRRRQRSGSGSGSVDGMEGRRRPEGSPSRSRNRNEDGSQSREGSISREDSGSRSRSRSPGPRTPPPLVGLGLMGIGLGFPSSRKGGANGSKGSAIGAEEGAGAAASGVENDEDGDELGDVLGQSLLLSPGGVDVNAVDETRGTAAHPWLPRAGRSRSLVLGSVGGE</sequence>
<evidence type="ECO:0000259" key="5">
    <source>
        <dbReference type="PROSITE" id="PS50011"/>
    </source>
</evidence>
<dbReference type="GO" id="GO:0005737">
    <property type="term" value="C:cytoplasm"/>
    <property type="evidence" value="ECO:0007669"/>
    <property type="project" value="TreeGrafter"/>
</dbReference>
<proteinExistence type="predicted"/>
<protein>
    <submittedName>
        <fullName evidence="6">Kinase-like domain-containing protein</fullName>
    </submittedName>
</protein>
<evidence type="ECO:0000256" key="1">
    <source>
        <dbReference type="ARBA" id="ARBA00022741"/>
    </source>
</evidence>
<dbReference type="Gene3D" id="1.10.510.10">
    <property type="entry name" value="Transferase(Phosphotransferase) domain 1"/>
    <property type="match status" value="2"/>
</dbReference>
<evidence type="ECO:0000256" key="2">
    <source>
        <dbReference type="ARBA" id="ARBA00022840"/>
    </source>
</evidence>